<dbReference type="Proteomes" id="UP000245702">
    <property type="component" value="Unassembled WGS sequence"/>
</dbReference>
<proteinExistence type="predicted"/>
<keyword evidence="3" id="KW-1185">Reference proteome</keyword>
<dbReference type="Pfam" id="PF13581">
    <property type="entry name" value="HATPase_c_2"/>
    <property type="match status" value="1"/>
</dbReference>
<reference evidence="2 3" key="1">
    <citation type="submission" date="2016-01" db="EMBL/GenBank/DDBJ databases">
        <authorList>
            <person name="Brown R."/>
        </authorList>
    </citation>
    <scope>NUCLEOTIDE SEQUENCE [LARGE SCALE GENOMIC DNA]</scope>
    <source>
        <strain evidence="2">Sporomusa sphaeroides DSM 2875</strain>
    </source>
</reference>
<dbReference type="InterPro" id="IPR036890">
    <property type="entry name" value="HATPase_C_sf"/>
</dbReference>
<name>A0ABP2C6P6_9FIRM</name>
<dbReference type="InterPro" id="IPR003594">
    <property type="entry name" value="HATPase_dom"/>
</dbReference>
<accession>A0ABP2C6P6</accession>
<dbReference type="EMBL" id="FCOW01000013">
    <property type="protein sequence ID" value="CVK20007.1"/>
    <property type="molecule type" value="Genomic_DNA"/>
</dbReference>
<comment type="caution">
    <text evidence="2">The sequence shown here is derived from an EMBL/GenBank/DDBJ whole genome shotgun (WGS) entry which is preliminary data.</text>
</comment>
<feature type="domain" description="Histidine kinase/HSP90-like ATPase" evidence="1">
    <location>
        <begin position="23"/>
        <end position="145"/>
    </location>
</feature>
<evidence type="ECO:0000259" key="1">
    <source>
        <dbReference type="Pfam" id="PF13581"/>
    </source>
</evidence>
<dbReference type="RefSeq" id="WP_075757110.1">
    <property type="nucleotide sequence ID" value="NZ_CP146991.1"/>
</dbReference>
<evidence type="ECO:0000313" key="3">
    <source>
        <dbReference type="Proteomes" id="UP000245702"/>
    </source>
</evidence>
<evidence type="ECO:0000313" key="2">
    <source>
        <dbReference type="EMBL" id="CVK20007.1"/>
    </source>
</evidence>
<organism evidence="2 3">
    <name type="scientific">Sporomusa sphaeroides DSM 2875</name>
    <dbReference type="NCBI Taxonomy" id="1337886"/>
    <lineage>
        <taxon>Bacteria</taxon>
        <taxon>Bacillati</taxon>
        <taxon>Bacillota</taxon>
        <taxon>Negativicutes</taxon>
        <taxon>Selenomonadales</taxon>
        <taxon>Sporomusaceae</taxon>
        <taxon>Sporomusa</taxon>
    </lineage>
</organism>
<gene>
    <name evidence="2" type="ORF">SSPH_02674</name>
</gene>
<protein>
    <recommendedName>
        <fullName evidence="1">Histidine kinase/HSP90-like ATPase domain-containing protein</fullName>
    </recommendedName>
</protein>
<dbReference type="Gene3D" id="3.30.565.10">
    <property type="entry name" value="Histidine kinase-like ATPase, C-terminal domain"/>
    <property type="match status" value="1"/>
</dbReference>
<sequence>MSGLFHQGAKLQTFITRFKIYDKEQIPAFREQVREVLGESDAGLLYVGFNEALNNAIAHSQALNNPVQPILVKLVIIKGKIIIIRIKHQQGGFSGNQLLTAIRTIRGDPFETVVDKESQRGLLLIDAIFDKVCYSRNGREIMMVKRLREKAG</sequence>